<dbReference type="PANTHER" id="PTHR30290:SF65">
    <property type="entry name" value="MONOACYL PHOSPHATIDYLINOSITOL TETRAMANNOSIDE-BINDING PROTEIN LPQW-RELATED"/>
    <property type="match status" value="1"/>
</dbReference>
<feature type="signal peptide" evidence="2">
    <location>
        <begin position="1"/>
        <end position="23"/>
    </location>
</feature>
<dbReference type="Proteomes" id="UP000199111">
    <property type="component" value="Unassembled WGS sequence"/>
</dbReference>
<evidence type="ECO:0000259" key="3">
    <source>
        <dbReference type="Pfam" id="PF00496"/>
    </source>
</evidence>
<proteinExistence type="predicted"/>
<dbReference type="Gene3D" id="3.90.76.10">
    <property type="entry name" value="Dipeptide-binding Protein, Domain 1"/>
    <property type="match status" value="1"/>
</dbReference>
<dbReference type="Gene3D" id="3.40.190.10">
    <property type="entry name" value="Periplasmic binding protein-like II"/>
    <property type="match status" value="1"/>
</dbReference>
<feature type="region of interest" description="Disordered" evidence="1">
    <location>
        <begin position="26"/>
        <end position="52"/>
    </location>
</feature>
<dbReference type="Pfam" id="PF00496">
    <property type="entry name" value="SBP_bac_5"/>
    <property type="match status" value="1"/>
</dbReference>
<dbReference type="PANTHER" id="PTHR30290">
    <property type="entry name" value="PERIPLASMIC BINDING COMPONENT OF ABC TRANSPORTER"/>
    <property type="match status" value="1"/>
</dbReference>
<dbReference type="EMBL" id="FOQY01000029">
    <property type="protein sequence ID" value="SFK58733.1"/>
    <property type="molecule type" value="Genomic_DNA"/>
</dbReference>
<evidence type="ECO:0000256" key="2">
    <source>
        <dbReference type="SAM" id="SignalP"/>
    </source>
</evidence>
<keyword evidence="5" id="KW-1185">Reference proteome</keyword>
<organism evidence="4 5">
    <name type="scientific">Streptosporangium canum</name>
    <dbReference type="NCBI Taxonomy" id="324952"/>
    <lineage>
        <taxon>Bacteria</taxon>
        <taxon>Bacillati</taxon>
        <taxon>Actinomycetota</taxon>
        <taxon>Actinomycetes</taxon>
        <taxon>Streptosporangiales</taxon>
        <taxon>Streptosporangiaceae</taxon>
        <taxon>Streptosporangium</taxon>
    </lineage>
</organism>
<dbReference type="GO" id="GO:0015833">
    <property type="term" value="P:peptide transport"/>
    <property type="evidence" value="ECO:0007669"/>
    <property type="project" value="TreeGrafter"/>
</dbReference>
<keyword evidence="2" id="KW-0732">Signal</keyword>
<dbReference type="Gene3D" id="3.10.105.10">
    <property type="entry name" value="Dipeptide-binding Protein, Domain 3"/>
    <property type="match status" value="1"/>
</dbReference>
<dbReference type="InterPro" id="IPR039424">
    <property type="entry name" value="SBP_5"/>
</dbReference>
<dbReference type="CDD" id="cd08501">
    <property type="entry name" value="PBP2_Lpqw"/>
    <property type="match status" value="1"/>
</dbReference>
<evidence type="ECO:0000313" key="5">
    <source>
        <dbReference type="Proteomes" id="UP000199111"/>
    </source>
</evidence>
<protein>
    <submittedName>
        <fullName evidence="4">Peptide/nickel transport system substrate-binding protein</fullName>
    </submittedName>
</protein>
<name>A0A1I4AR30_9ACTN</name>
<dbReference type="GeneID" id="96301928"/>
<dbReference type="PROSITE" id="PS51257">
    <property type="entry name" value="PROKAR_LIPOPROTEIN"/>
    <property type="match status" value="1"/>
</dbReference>
<gene>
    <name evidence="4" type="ORF">SAMN05216275_12934</name>
</gene>
<sequence length="578" mass="62861">MRSIRRVGAFAVALSVAGSLALAGCGSQGGSGGGSRSGTGDESSTGSASAVKAYDINPVPRDRVRDGGLLRWGLNEYPTNWNLNHVDGNLAMVKKVIDALMPSAFRSNEKGEISANTDYLTEGEITARKPKQVVRLTLNRSARWSDGKPITWEDYKAQWQAMNGKNGDYRVAGTTGYQDIESVAKGKDDHEVVVTFAKPFGDWQSLFGPLYPKRTNATPDGFNNGWLNKIPVTAGPFKFVSFDQTAKTVTIVRDDAWWGDRAKLDQIIYRALESDALVGAFSNGELDTFDVGPSAPDYARAKSTQGAIVRQAAGPDFRHITMNGESAMLSDVNVRRAVAMAIDRQAIAQSDLQGLDWPIVLLNNHFFMNTQGGYQDNAGEVGVYNVERAKQLLDAAGWRLEGQTRKKDGRELALRFVMPSGLQLTKSEAEITQSMLAQVGVKVTLHAVPSDDYFTRYVIPGNYDITAFAYVGTPFPVSSGYGQYANATKDSKGRLQWNANLGRIGSPQIDAAMDKATADLDGAQAIADTNAADKLIWEAVNVVTLYQRPQNVAVKNTLANYGARGFYDLRYQDIGFTG</sequence>
<dbReference type="AlphaFoldDB" id="A0A1I4AR30"/>
<accession>A0A1I4AR30</accession>
<feature type="compositionally biased region" description="Low complexity" evidence="1">
    <location>
        <begin position="38"/>
        <end position="50"/>
    </location>
</feature>
<evidence type="ECO:0000256" key="1">
    <source>
        <dbReference type="SAM" id="MobiDB-lite"/>
    </source>
</evidence>
<feature type="domain" description="Solute-binding protein family 5" evidence="3">
    <location>
        <begin position="129"/>
        <end position="489"/>
    </location>
</feature>
<feature type="compositionally biased region" description="Gly residues" evidence="1">
    <location>
        <begin position="26"/>
        <end position="37"/>
    </location>
</feature>
<dbReference type="SUPFAM" id="SSF53850">
    <property type="entry name" value="Periplasmic binding protein-like II"/>
    <property type="match status" value="1"/>
</dbReference>
<evidence type="ECO:0000313" key="4">
    <source>
        <dbReference type="EMBL" id="SFK58733.1"/>
    </source>
</evidence>
<feature type="chain" id="PRO_5011664662" evidence="2">
    <location>
        <begin position="24"/>
        <end position="578"/>
    </location>
</feature>
<dbReference type="GO" id="GO:1904680">
    <property type="term" value="F:peptide transmembrane transporter activity"/>
    <property type="evidence" value="ECO:0007669"/>
    <property type="project" value="TreeGrafter"/>
</dbReference>
<dbReference type="RefSeq" id="WP_093890524.1">
    <property type="nucleotide sequence ID" value="NZ_FOQY01000029.1"/>
</dbReference>
<dbReference type="InterPro" id="IPR000914">
    <property type="entry name" value="SBP_5_dom"/>
</dbReference>
<reference evidence="5" key="1">
    <citation type="submission" date="2016-10" db="EMBL/GenBank/DDBJ databases">
        <authorList>
            <person name="Varghese N."/>
            <person name="Submissions S."/>
        </authorList>
    </citation>
    <scope>NUCLEOTIDE SEQUENCE [LARGE SCALE GENOMIC DNA]</scope>
    <source>
        <strain evidence="5">CGMCC 4.2126</strain>
    </source>
</reference>